<organism evidence="1 2">
    <name type="scientific">Sorangium cellulosum</name>
    <name type="common">Polyangium cellulosum</name>
    <dbReference type="NCBI Taxonomy" id="56"/>
    <lineage>
        <taxon>Bacteria</taxon>
        <taxon>Pseudomonadati</taxon>
        <taxon>Myxococcota</taxon>
        <taxon>Polyangia</taxon>
        <taxon>Polyangiales</taxon>
        <taxon>Polyangiaceae</taxon>
        <taxon>Sorangium</taxon>
    </lineage>
</organism>
<evidence type="ECO:0000313" key="1">
    <source>
        <dbReference type="EMBL" id="KYF79984.1"/>
    </source>
</evidence>
<dbReference type="Gene3D" id="1.10.10.10">
    <property type="entry name" value="Winged helix-like DNA-binding domain superfamily/Winged helix DNA-binding domain"/>
    <property type="match status" value="1"/>
</dbReference>
<gene>
    <name evidence="1" type="ORF">BE17_24595</name>
</gene>
<dbReference type="Proteomes" id="UP000075635">
    <property type="component" value="Unassembled WGS sequence"/>
</dbReference>
<reference evidence="1 2" key="1">
    <citation type="submission" date="2014-02" db="EMBL/GenBank/DDBJ databases">
        <title>The small core and large imbalanced accessory genome model reveals a collaborative survival strategy of Sorangium cellulosum strains in nature.</title>
        <authorList>
            <person name="Han K."/>
            <person name="Peng R."/>
            <person name="Blom J."/>
            <person name="Li Y.-Z."/>
        </authorList>
    </citation>
    <scope>NUCLEOTIDE SEQUENCE [LARGE SCALE GENOMIC DNA]</scope>
    <source>
        <strain evidence="1 2">So0011-07</strain>
    </source>
</reference>
<comment type="caution">
    <text evidence="1">The sequence shown here is derived from an EMBL/GenBank/DDBJ whole genome shotgun (WGS) entry which is preliminary data.</text>
</comment>
<name>A0A150RI62_SORCE</name>
<dbReference type="EMBL" id="JEMB01002590">
    <property type="protein sequence ID" value="KYF79984.1"/>
    <property type="molecule type" value="Genomic_DNA"/>
</dbReference>
<dbReference type="InterPro" id="IPR007367">
    <property type="entry name" value="DUF433"/>
</dbReference>
<dbReference type="AlphaFoldDB" id="A0A150RI62"/>
<dbReference type="InterPro" id="IPR009057">
    <property type="entry name" value="Homeodomain-like_sf"/>
</dbReference>
<evidence type="ECO:0000313" key="2">
    <source>
        <dbReference type="Proteomes" id="UP000075635"/>
    </source>
</evidence>
<evidence type="ECO:0008006" key="3">
    <source>
        <dbReference type="Google" id="ProtNLM"/>
    </source>
</evidence>
<accession>A0A150RI62</accession>
<proteinExistence type="predicted"/>
<sequence>MQPEKFYGDRPPEELPAYPLPRAARIVRMPLSTLRLWAAGDGARDALFKPAARSPLLLSFSNLIEAFVLASMRRVHGVSMQRVRKALRFVGKELGYPRPLIHARFRTDGVNLFVQHADRLLDVSAAGQAVLREVLDESLRRIDWDGELAARLYPWVREGDLKQQPKTIVVDPRRGFGHPVIAGTGIEARVVAGRHRAGESILVLAQDYGVGIEQIEDAIRCETREAA</sequence>
<protein>
    <recommendedName>
        <fullName evidence="3">DUF433 domain-containing protein</fullName>
    </recommendedName>
</protein>
<dbReference type="InterPro" id="IPR036388">
    <property type="entry name" value="WH-like_DNA-bd_sf"/>
</dbReference>
<dbReference type="SUPFAM" id="SSF46689">
    <property type="entry name" value="Homeodomain-like"/>
    <property type="match status" value="1"/>
</dbReference>
<dbReference type="Pfam" id="PF04255">
    <property type="entry name" value="DUF433"/>
    <property type="match status" value="1"/>
</dbReference>